<dbReference type="GO" id="GO:0046872">
    <property type="term" value="F:metal ion binding"/>
    <property type="evidence" value="ECO:0007669"/>
    <property type="project" value="UniProtKB-KW"/>
</dbReference>
<proteinExistence type="inferred from homology"/>
<keyword evidence="10 12" id="KW-0443">Lipid metabolism</keyword>
<dbReference type="RefSeq" id="WP_163297904.1">
    <property type="nucleotide sequence ID" value="NZ_JAAGRR010000016.1"/>
</dbReference>
<evidence type="ECO:0000256" key="2">
    <source>
        <dbReference type="ARBA" id="ARBA00002923"/>
    </source>
</evidence>
<dbReference type="EMBL" id="JAAGRR010000016">
    <property type="protein sequence ID" value="NDY41748.1"/>
    <property type="molecule type" value="Genomic_DNA"/>
</dbReference>
<evidence type="ECO:0000256" key="10">
    <source>
        <dbReference type="ARBA" id="ARBA00023098"/>
    </source>
</evidence>
<feature type="binding site" evidence="12">
    <location>
        <position position="76"/>
    </location>
    <ligand>
        <name>Zn(2+)</name>
        <dbReference type="ChEBI" id="CHEBI:29105"/>
    </ligand>
</feature>
<evidence type="ECO:0000256" key="12">
    <source>
        <dbReference type="HAMAP-Rule" id="MF_00388"/>
    </source>
</evidence>
<keyword evidence="9 12" id="KW-0862">Zinc</keyword>
<dbReference type="PANTHER" id="PTHR33694">
    <property type="entry name" value="UDP-3-O-ACYL-N-ACETYLGLUCOSAMINE DEACETYLASE 1, MITOCHONDRIAL-RELATED"/>
    <property type="match status" value="1"/>
</dbReference>
<dbReference type="InterPro" id="IPR015870">
    <property type="entry name" value="UDP-acyl_N-AcGlcN_deAcase_N"/>
</dbReference>
<name>A0A6N9TL05_DISTH</name>
<dbReference type="GO" id="GO:0009245">
    <property type="term" value="P:lipid A biosynthetic process"/>
    <property type="evidence" value="ECO:0007669"/>
    <property type="project" value="UniProtKB-UniRule"/>
</dbReference>
<dbReference type="InterPro" id="IPR004463">
    <property type="entry name" value="UDP-acyl_GlcNac_deAcase"/>
</dbReference>
<gene>
    <name evidence="12" type="primary">lpxC</name>
    <name evidence="13" type="ORF">G3N55_02630</name>
</gene>
<dbReference type="EC" id="3.5.1.108" evidence="4 12"/>
<comment type="caution">
    <text evidence="13">The sequence shown here is derived from an EMBL/GenBank/DDBJ whole genome shotgun (WGS) entry which is preliminary data.</text>
</comment>
<comment type="cofactor">
    <cofactor evidence="1 12">
        <name>Zn(2+)</name>
        <dbReference type="ChEBI" id="CHEBI:29105"/>
    </cofactor>
</comment>
<dbReference type="AlphaFoldDB" id="A0A6N9TL05"/>
<dbReference type="Proteomes" id="UP000469346">
    <property type="component" value="Unassembled WGS sequence"/>
</dbReference>
<dbReference type="SUPFAM" id="SSF54211">
    <property type="entry name" value="Ribosomal protein S5 domain 2-like"/>
    <property type="match status" value="2"/>
</dbReference>
<evidence type="ECO:0000256" key="5">
    <source>
        <dbReference type="ARBA" id="ARBA00022516"/>
    </source>
</evidence>
<comment type="similarity">
    <text evidence="12">Belongs to the LpxC family.</text>
</comment>
<dbReference type="GO" id="GO:0016020">
    <property type="term" value="C:membrane"/>
    <property type="evidence" value="ECO:0007669"/>
    <property type="project" value="GOC"/>
</dbReference>
<organism evidence="13 14">
    <name type="scientific">Dissulfurirhabdus thermomarina</name>
    <dbReference type="NCBI Taxonomy" id="1765737"/>
    <lineage>
        <taxon>Bacteria</taxon>
        <taxon>Deltaproteobacteria</taxon>
        <taxon>Dissulfurirhabdaceae</taxon>
        <taxon>Dissulfurirhabdus</taxon>
    </lineage>
</organism>
<evidence type="ECO:0000256" key="11">
    <source>
        <dbReference type="ARBA" id="ARBA00024535"/>
    </source>
</evidence>
<evidence type="ECO:0000256" key="7">
    <source>
        <dbReference type="ARBA" id="ARBA00022723"/>
    </source>
</evidence>
<protein>
    <recommendedName>
        <fullName evidence="4 12">UDP-3-O-acyl-N-acetylglucosamine deacetylase</fullName>
        <shortName evidence="12">UDP-3-O-acyl-GlcNAc deacetylase</shortName>
        <ecNumber evidence="4 12">3.5.1.108</ecNumber>
    </recommendedName>
    <alternativeName>
        <fullName evidence="12">UDP-3-O-[R-3-hydroxymyristoyl]-N-acetylglucosamine deacetylase</fullName>
    </alternativeName>
</protein>
<keyword evidence="8 12" id="KW-0378">Hydrolase</keyword>
<feature type="active site" description="Proton donor" evidence="12">
    <location>
        <position position="260"/>
    </location>
</feature>
<keyword evidence="7 12" id="KW-0479">Metal-binding</keyword>
<sequence length="305" mass="33077">MQKTLQRSVAARGVGLHSGRVVTVRLHPADPGAGITFVRVDETPARWIAARTANVVDTRMATTIGDGTCSVGTIEHLMAALAGLGVDNARVEVDGPEVPAMDGSAGPFLKLIEAAGIEEQSAPRRYLEILEPVEVREGDKFVRLEPFDGFRVAFEIDFDHPLIARQRFSADVGPEAFARQLGRARTFGFLHEVEYLKRNGLAQGGSLDNAVVLGDDGVLNRGGLRFPDEFVRHKVLDLLGDLYLCGLPLIGRVVARKSGHALHHALLAELEARPGTWCVVERRRSDAEVRPVPKRPRPAVAVAVA</sequence>
<dbReference type="PANTHER" id="PTHR33694:SF1">
    <property type="entry name" value="UDP-3-O-ACYL-N-ACETYLGLUCOSAMINE DEACETYLASE 1, MITOCHONDRIAL-RELATED"/>
    <property type="match status" value="1"/>
</dbReference>
<dbReference type="NCBIfam" id="TIGR00325">
    <property type="entry name" value="lpxC"/>
    <property type="match status" value="1"/>
</dbReference>
<dbReference type="Gene3D" id="3.30.1700.10">
    <property type="entry name" value="lpxc deacetylase, domain 2"/>
    <property type="match status" value="1"/>
</dbReference>
<dbReference type="Pfam" id="PF03331">
    <property type="entry name" value="LpxC"/>
    <property type="match status" value="1"/>
</dbReference>
<evidence type="ECO:0000313" key="14">
    <source>
        <dbReference type="Proteomes" id="UP000469346"/>
    </source>
</evidence>
<dbReference type="HAMAP" id="MF_00388">
    <property type="entry name" value="LpxC"/>
    <property type="match status" value="1"/>
</dbReference>
<comment type="function">
    <text evidence="2 12">Catalyzes the hydrolysis of UDP-3-O-myristoyl-N-acetylglucosamine to form UDP-3-O-myristoylglucosamine and acetate, the committed step in lipid A biosynthesis.</text>
</comment>
<dbReference type="InterPro" id="IPR020568">
    <property type="entry name" value="Ribosomal_Su5_D2-typ_SF"/>
</dbReference>
<evidence type="ECO:0000256" key="3">
    <source>
        <dbReference type="ARBA" id="ARBA00005002"/>
    </source>
</evidence>
<feature type="binding site" evidence="12">
    <location>
        <position position="233"/>
    </location>
    <ligand>
        <name>Zn(2+)</name>
        <dbReference type="ChEBI" id="CHEBI:29105"/>
    </ligand>
</feature>
<evidence type="ECO:0000256" key="8">
    <source>
        <dbReference type="ARBA" id="ARBA00022801"/>
    </source>
</evidence>
<evidence type="ECO:0000256" key="9">
    <source>
        <dbReference type="ARBA" id="ARBA00022833"/>
    </source>
</evidence>
<feature type="binding site" evidence="12">
    <location>
        <position position="237"/>
    </location>
    <ligand>
        <name>Zn(2+)</name>
        <dbReference type="ChEBI" id="CHEBI:29105"/>
    </ligand>
</feature>
<reference evidence="13 14" key="1">
    <citation type="submission" date="2020-02" db="EMBL/GenBank/DDBJ databases">
        <title>Comparative genomics of sulfur disproportionating microorganisms.</title>
        <authorList>
            <person name="Ward L.M."/>
            <person name="Bertran E."/>
            <person name="Johnston D.T."/>
        </authorList>
    </citation>
    <scope>NUCLEOTIDE SEQUENCE [LARGE SCALE GENOMIC DNA]</scope>
    <source>
        <strain evidence="13 14">DSM 100025</strain>
    </source>
</reference>
<dbReference type="UniPathway" id="UPA00359">
    <property type="reaction ID" value="UER00478"/>
</dbReference>
<keyword evidence="5 12" id="KW-0444">Lipid biosynthesis</keyword>
<evidence type="ECO:0000256" key="4">
    <source>
        <dbReference type="ARBA" id="ARBA00012745"/>
    </source>
</evidence>
<dbReference type="GO" id="GO:0103117">
    <property type="term" value="F:UDP-3-O-acyl-N-acetylglucosamine deacetylase activity"/>
    <property type="evidence" value="ECO:0007669"/>
    <property type="project" value="UniProtKB-UniRule"/>
</dbReference>
<comment type="catalytic activity">
    <reaction evidence="11 12">
        <text>a UDP-3-O-[(3R)-3-hydroxyacyl]-N-acetyl-alpha-D-glucosamine + H2O = a UDP-3-O-[(3R)-3-hydroxyacyl]-alpha-D-glucosamine + acetate</text>
        <dbReference type="Rhea" id="RHEA:67816"/>
        <dbReference type="ChEBI" id="CHEBI:15377"/>
        <dbReference type="ChEBI" id="CHEBI:30089"/>
        <dbReference type="ChEBI" id="CHEBI:137740"/>
        <dbReference type="ChEBI" id="CHEBI:173225"/>
        <dbReference type="EC" id="3.5.1.108"/>
    </reaction>
</comment>
<comment type="pathway">
    <text evidence="3 12">Glycolipid biosynthesis; lipid IV(A) biosynthesis; lipid IV(A) from (3R)-3-hydroxytetradecanoyl-[acyl-carrier-protein] and UDP-N-acetyl-alpha-D-glucosamine: step 2/6.</text>
</comment>
<dbReference type="InterPro" id="IPR011334">
    <property type="entry name" value="UDP-acyl_GlcNac_deAcase_C"/>
</dbReference>
<evidence type="ECO:0000313" key="13">
    <source>
        <dbReference type="EMBL" id="NDY41748.1"/>
    </source>
</evidence>
<evidence type="ECO:0000256" key="6">
    <source>
        <dbReference type="ARBA" id="ARBA00022556"/>
    </source>
</evidence>
<keyword evidence="6 12" id="KW-0441">Lipid A biosynthesis</keyword>
<dbReference type="Gene3D" id="3.30.230.20">
    <property type="entry name" value="lpxc deacetylase, domain 1"/>
    <property type="match status" value="1"/>
</dbReference>
<keyword evidence="14" id="KW-1185">Reference proteome</keyword>
<evidence type="ECO:0000256" key="1">
    <source>
        <dbReference type="ARBA" id="ARBA00001947"/>
    </source>
</evidence>
<accession>A0A6N9TL05</accession>